<dbReference type="AlphaFoldDB" id="A0A8X6GFP0"/>
<accession>A0A8X6GFP0</accession>
<evidence type="ECO:0000313" key="2">
    <source>
        <dbReference type="Proteomes" id="UP000887116"/>
    </source>
</evidence>
<dbReference type="EMBL" id="BMAO01002543">
    <property type="protein sequence ID" value="GFQ81478.1"/>
    <property type="molecule type" value="Genomic_DNA"/>
</dbReference>
<dbReference type="OrthoDB" id="9979538at2759"/>
<reference evidence="1" key="1">
    <citation type="submission" date="2020-07" db="EMBL/GenBank/DDBJ databases">
        <title>Multicomponent nature underlies the extraordinary mechanical properties of spider dragline silk.</title>
        <authorList>
            <person name="Kono N."/>
            <person name="Nakamura H."/>
            <person name="Mori M."/>
            <person name="Yoshida Y."/>
            <person name="Ohtoshi R."/>
            <person name="Malay A.D."/>
            <person name="Moran D.A.P."/>
            <person name="Tomita M."/>
            <person name="Numata K."/>
            <person name="Arakawa K."/>
        </authorList>
    </citation>
    <scope>NUCLEOTIDE SEQUENCE</scope>
</reference>
<evidence type="ECO:0000313" key="1">
    <source>
        <dbReference type="EMBL" id="GFQ81478.1"/>
    </source>
</evidence>
<protein>
    <submittedName>
        <fullName evidence="1">Uncharacterized protein</fullName>
    </submittedName>
</protein>
<sequence>MIRSLVGRFDKLGSVADRRGRDSHRNIRTEDIGETVRQSVTADPSVSTRLCSSQLDWVPAMCYFDFKNWRIALFEKKN</sequence>
<name>A0A8X6GFP0_TRICU</name>
<gene>
    <name evidence="1" type="ORF">TNCT_681141</name>
</gene>
<keyword evidence="2" id="KW-1185">Reference proteome</keyword>
<organism evidence="1 2">
    <name type="scientific">Trichonephila clavata</name>
    <name type="common">Joro spider</name>
    <name type="synonym">Nephila clavata</name>
    <dbReference type="NCBI Taxonomy" id="2740835"/>
    <lineage>
        <taxon>Eukaryota</taxon>
        <taxon>Metazoa</taxon>
        <taxon>Ecdysozoa</taxon>
        <taxon>Arthropoda</taxon>
        <taxon>Chelicerata</taxon>
        <taxon>Arachnida</taxon>
        <taxon>Araneae</taxon>
        <taxon>Araneomorphae</taxon>
        <taxon>Entelegynae</taxon>
        <taxon>Araneoidea</taxon>
        <taxon>Nephilidae</taxon>
        <taxon>Trichonephila</taxon>
    </lineage>
</organism>
<dbReference type="Proteomes" id="UP000887116">
    <property type="component" value="Unassembled WGS sequence"/>
</dbReference>
<comment type="caution">
    <text evidence="1">The sequence shown here is derived from an EMBL/GenBank/DDBJ whole genome shotgun (WGS) entry which is preliminary data.</text>
</comment>
<proteinExistence type="predicted"/>